<name>A0A917BJV2_9HYPH</name>
<feature type="region of interest" description="Disordered" evidence="1">
    <location>
        <begin position="100"/>
        <end position="209"/>
    </location>
</feature>
<keyword evidence="4" id="KW-1185">Reference proteome</keyword>
<sequence length="478" mass="49052">MRARRGLALAAAVLVAGGGFLGAGGGPLSIAPAQAQSLPWPFNTPAKPRPKKRVPAAQKPGAAPVPAPAPGRMAQDVPLPLPRPRTLGAVAGAAAGTAKTESAKAAVSAPTPIAPVSPARPDAGAPAASKAEAAKPRDGQTDAPKADAAKTDSGKTEAGKADTGKTDPGKTDAGKTETAKTDADTPPAAPLPPARPPRDLVAEAPAPPPVMEGAYAACLAEFARRGGEVEQQAEMPAPEPEKVSAAQPERSTAQHVFAKETDRSSPSATAANVAKETATADFAPPPEPTTQPEPGSAAQPTEKPAERIVASLQAKGQPAACAIPGPLTFRTINVPDAPAVTLEGAVTVRCTMALELAGWIRDDLSAIAKRHGSTLAKVTGVGGHACRPRNNRPGGQVSEHASGNAFDLLGLKFTDGRLIELWKDDPATKEIREEVKKSACARFHTVLGPGADSAHANHVHVDLRERRSDFRMCQWNVK</sequence>
<dbReference type="Pfam" id="PF06904">
    <property type="entry name" value="Extensin-like_C"/>
    <property type="match status" value="1"/>
</dbReference>
<accession>A0A917BJV2</accession>
<comment type="caution">
    <text evidence="3">The sequence shown here is derived from an EMBL/GenBank/DDBJ whole genome shotgun (WGS) entry which is preliminary data.</text>
</comment>
<dbReference type="EMBL" id="BMCT01000001">
    <property type="protein sequence ID" value="GGF46343.1"/>
    <property type="molecule type" value="Genomic_DNA"/>
</dbReference>
<feature type="region of interest" description="Disordered" evidence="1">
    <location>
        <begin position="227"/>
        <end position="304"/>
    </location>
</feature>
<dbReference type="AlphaFoldDB" id="A0A917BJV2"/>
<dbReference type="Proteomes" id="UP000606044">
    <property type="component" value="Unassembled WGS sequence"/>
</dbReference>
<organism evidence="3 4">
    <name type="scientific">Azorhizobium oxalatiphilum</name>
    <dbReference type="NCBI Taxonomy" id="980631"/>
    <lineage>
        <taxon>Bacteria</taxon>
        <taxon>Pseudomonadati</taxon>
        <taxon>Pseudomonadota</taxon>
        <taxon>Alphaproteobacteria</taxon>
        <taxon>Hyphomicrobiales</taxon>
        <taxon>Xanthobacteraceae</taxon>
        <taxon>Azorhizobium</taxon>
    </lineage>
</organism>
<dbReference type="InterPro" id="IPR009683">
    <property type="entry name" value="Extensin-like_C"/>
</dbReference>
<evidence type="ECO:0000259" key="2">
    <source>
        <dbReference type="Pfam" id="PF06904"/>
    </source>
</evidence>
<feature type="compositionally biased region" description="Basic and acidic residues" evidence="1">
    <location>
        <begin position="132"/>
        <end position="183"/>
    </location>
</feature>
<gene>
    <name evidence="3" type="ORF">GCM10007301_02320</name>
</gene>
<feature type="region of interest" description="Disordered" evidence="1">
    <location>
        <begin position="41"/>
        <end position="85"/>
    </location>
</feature>
<reference evidence="3" key="1">
    <citation type="journal article" date="2014" name="Int. J. Syst. Evol. Microbiol.">
        <title>Complete genome sequence of Corynebacterium casei LMG S-19264T (=DSM 44701T), isolated from a smear-ripened cheese.</title>
        <authorList>
            <consortium name="US DOE Joint Genome Institute (JGI-PGF)"/>
            <person name="Walter F."/>
            <person name="Albersmeier A."/>
            <person name="Kalinowski J."/>
            <person name="Ruckert C."/>
        </authorList>
    </citation>
    <scope>NUCLEOTIDE SEQUENCE</scope>
    <source>
        <strain evidence="3">CCM 7897</strain>
    </source>
</reference>
<evidence type="ECO:0000313" key="3">
    <source>
        <dbReference type="EMBL" id="GGF46343.1"/>
    </source>
</evidence>
<reference evidence="3" key="2">
    <citation type="submission" date="2020-09" db="EMBL/GenBank/DDBJ databases">
        <authorList>
            <person name="Sun Q."/>
            <person name="Sedlacek I."/>
        </authorList>
    </citation>
    <scope>NUCLEOTIDE SEQUENCE</scope>
    <source>
        <strain evidence="3">CCM 7897</strain>
    </source>
</reference>
<evidence type="ECO:0000256" key="1">
    <source>
        <dbReference type="SAM" id="MobiDB-lite"/>
    </source>
</evidence>
<evidence type="ECO:0000313" key="4">
    <source>
        <dbReference type="Proteomes" id="UP000606044"/>
    </source>
</evidence>
<proteinExistence type="predicted"/>
<feature type="domain" description="Extensin-like C-terminal" evidence="2">
    <location>
        <begin position="309"/>
        <end position="474"/>
    </location>
</feature>
<feature type="compositionally biased region" description="Low complexity" evidence="1">
    <location>
        <begin position="117"/>
        <end position="131"/>
    </location>
</feature>
<dbReference type="RefSeq" id="WP_188574626.1">
    <property type="nucleotide sequence ID" value="NZ_BMCT01000001.1"/>
</dbReference>
<protein>
    <recommendedName>
        <fullName evidence="2">Extensin-like C-terminal domain-containing protein</fullName>
    </recommendedName>
</protein>